<accession>A0A975B597</accession>
<proteinExistence type="predicted"/>
<dbReference type="RefSeq" id="WP_207690831.1">
    <property type="nucleotide sequence ID" value="NZ_CP061799.1"/>
</dbReference>
<reference evidence="1" key="1">
    <citation type="journal article" date="2021" name="Microb. Physiol.">
        <title>Proteogenomic Insights into the Physiology of Marine, Sulfate-Reducing, Filamentous Desulfonema limicola and Desulfonema magnum.</title>
        <authorList>
            <person name="Schnaars V."/>
            <person name="Wohlbrand L."/>
            <person name="Scheve S."/>
            <person name="Hinrichs C."/>
            <person name="Reinhardt R."/>
            <person name="Rabus R."/>
        </authorList>
    </citation>
    <scope>NUCLEOTIDE SEQUENCE</scope>
    <source>
        <strain evidence="1">5ac10</strain>
    </source>
</reference>
<organism evidence="1 2">
    <name type="scientific">Desulfonema limicola</name>
    <dbReference type="NCBI Taxonomy" id="45656"/>
    <lineage>
        <taxon>Bacteria</taxon>
        <taxon>Pseudomonadati</taxon>
        <taxon>Thermodesulfobacteriota</taxon>
        <taxon>Desulfobacteria</taxon>
        <taxon>Desulfobacterales</taxon>
        <taxon>Desulfococcaceae</taxon>
        <taxon>Desulfonema</taxon>
    </lineage>
</organism>
<name>A0A975B597_9BACT</name>
<dbReference type="EMBL" id="CP061799">
    <property type="protein sequence ID" value="QTA79037.1"/>
    <property type="molecule type" value="Genomic_DNA"/>
</dbReference>
<evidence type="ECO:0008006" key="3">
    <source>
        <dbReference type="Google" id="ProtNLM"/>
    </source>
</evidence>
<keyword evidence="2" id="KW-1185">Reference proteome</keyword>
<sequence length="579" mass="66803">MKPKNYFLNPKSAQQRQYEALRTFYITELSAEETAKKYNFSPAYFKKLRFEFSKNLKEGVNTFFLPKKPGPKKRLTNSDTVDRIISLRKQNYSVNDIKVVLDTENRIVSLETIDQILKAEGFAPLPKRTRQERINIQLPKKIEPPKSISLELIDEEFTTELNVGPLLFLPLIEEMDIVPAIKSSGFPHTSALSDVQCVLSFLVLKLAGCKRWSNDTMWNMDRALGFFAGLNVLPKSTTLSTYSYRTTRSANRDLLVKMCQIFKDEESEDGEFNLDFKSIPHWGNESVLEKNWSGARSKSIKSLLSLIVQSPTDGNLTYTNAELKHCNQNDAVFDFIDFWKQDRGVAPKMLIFDSKFTTYKNLNKLNQSDENIKFLTLRRRGKNLIEKANRIPALHWQRIKVKRAGKREQLVSVHDGRCKLSAYKGEVRQIILKDHGCEKPSFLITNDFKIDVHQIVQKYARRWLVEQEIAEQIAFFSLNNPSSSIIVKVDFDLTISLLAHNLYREFSKKLLGFEQCNVQTINRKFLENGALIKVKENDVSVILKKKSHIPILFESPWMKKTTMLSWMGVKINFSQGTTS</sequence>
<evidence type="ECO:0000313" key="2">
    <source>
        <dbReference type="Proteomes" id="UP000663720"/>
    </source>
</evidence>
<dbReference type="AlphaFoldDB" id="A0A975B597"/>
<dbReference type="Proteomes" id="UP000663720">
    <property type="component" value="Chromosome"/>
</dbReference>
<evidence type="ECO:0000313" key="1">
    <source>
        <dbReference type="EMBL" id="QTA79037.1"/>
    </source>
</evidence>
<dbReference type="KEGG" id="dli:dnl_12850"/>
<protein>
    <recommendedName>
        <fullName evidence="3">Transposase</fullName>
    </recommendedName>
</protein>
<gene>
    <name evidence="1" type="ORF">dnl_12850</name>
</gene>